<dbReference type="EMBL" id="JAGKQH010000010">
    <property type="protein sequence ID" value="KAG6589529.1"/>
    <property type="molecule type" value="Genomic_DNA"/>
</dbReference>
<evidence type="ECO:0000256" key="6">
    <source>
        <dbReference type="SAM" id="MobiDB-lite"/>
    </source>
</evidence>
<keyword evidence="2" id="KW-0805">Transcription regulation</keyword>
<keyword evidence="5" id="KW-0539">Nucleus</keyword>
<proteinExistence type="predicted"/>
<dbReference type="AlphaFoldDB" id="A0AAV6N0Q4"/>
<evidence type="ECO:0000256" key="3">
    <source>
        <dbReference type="ARBA" id="ARBA00023125"/>
    </source>
</evidence>
<evidence type="ECO:0000313" key="8">
    <source>
        <dbReference type="EMBL" id="KAG6589529.1"/>
    </source>
</evidence>
<dbReference type="Pfam" id="PF00010">
    <property type="entry name" value="HLH"/>
    <property type="match status" value="1"/>
</dbReference>
<keyword evidence="4" id="KW-0804">Transcription</keyword>
<accession>A0AAV6N0Q4</accession>
<evidence type="ECO:0000256" key="2">
    <source>
        <dbReference type="ARBA" id="ARBA00023015"/>
    </source>
</evidence>
<evidence type="ECO:0000256" key="1">
    <source>
        <dbReference type="ARBA" id="ARBA00004123"/>
    </source>
</evidence>
<evidence type="ECO:0000313" key="9">
    <source>
        <dbReference type="Proteomes" id="UP000685013"/>
    </source>
</evidence>
<comment type="subcellular location">
    <subcellularLocation>
        <location evidence="1">Nucleus</location>
    </subcellularLocation>
</comment>
<evidence type="ECO:0000259" key="7">
    <source>
        <dbReference type="PROSITE" id="PS50888"/>
    </source>
</evidence>
<keyword evidence="9" id="KW-1185">Reference proteome</keyword>
<dbReference type="GO" id="GO:0003677">
    <property type="term" value="F:DNA binding"/>
    <property type="evidence" value="ECO:0007669"/>
    <property type="project" value="UniProtKB-KW"/>
</dbReference>
<feature type="non-terminal residue" evidence="8">
    <location>
        <position position="1"/>
    </location>
</feature>
<comment type="caution">
    <text evidence="8">The sequence shown here is derived from an EMBL/GenBank/DDBJ whole genome shotgun (WGS) entry which is preliminary data.</text>
</comment>
<dbReference type="SMART" id="SM00353">
    <property type="entry name" value="HLH"/>
    <property type="match status" value="1"/>
</dbReference>
<name>A0AAV6N0Q4_9ROSI</name>
<sequence length="372" mass="41219">MDSWPQKCVFPVTNVSLSPSQSCNRLSINLSAEENGRGPTSFFHNSLHLVCSISTLINQTFIASSAPTCSSDGAPWAKYEAVERTWESGDQEAAVDGHGEVVLQMASTKHSWGQSEDTLESIVHSSLLRKRTRSNPEGKDETFTSGAFSESHRSFKAKNSIEDLAPDDGSEDEHNTKRKTSGSCSIRRTQSERRRRDRINQKLKDLQKLVPNRSKTDRASLLDDTIQYLKQLKAQVQFMCSIRSDVPQMIVPLGMQQQQQQLQVSLLAARMGLLDTASMASSSSSFPCAAACSPTLLPSIISSTKPKSKLSTSAFVPPTDPFCTFLAQSMDMDLYSKMVTLYCQEVNRTPRQTSKLMESQCVEGIEEDMHQS</sequence>
<dbReference type="GO" id="GO:0005634">
    <property type="term" value="C:nucleus"/>
    <property type="evidence" value="ECO:0007669"/>
    <property type="project" value="UniProtKB-SubCell"/>
</dbReference>
<reference evidence="8 9" key="1">
    <citation type="journal article" date="2021" name="Hortic Res">
        <title>The domestication of Cucurbita argyrosperma as revealed by the genome of its wild relative.</title>
        <authorList>
            <person name="Barrera-Redondo J."/>
            <person name="Sanchez-de la Vega G."/>
            <person name="Aguirre-Liguori J.A."/>
            <person name="Castellanos-Morales G."/>
            <person name="Gutierrez-Guerrero Y.T."/>
            <person name="Aguirre-Dugua X."/>
            <person name="Aguirre-Planter E."/>
            <person name="Tenaillon M.I."/>
            <person name="Lira-Saade R."/>
            <person name="Eguiarte L.E."/>
        </authorList>
    </citation>
    <scope>NUCLEOTIDE SEQUENCE [LARGE SCALE GENOMIC DNA]</scope>
    <source>
        <strain evidence="8">JBR-2021</strain>
    </source>
</reference>
<dbReference type="PROSITE" id="PS50888">
    <property type="entry name" value="BHLH"/>
    <property type="match status" value="1"/>
</dbReference>
<organism evidence="8 9">
    <name type="scientific">Cucurbita argyrosperma subsp. sororia</name>
    <dbReference type="NCBI Taxonomy" id="37648"/>
    <lineage>
        <taxon>Eukaryota</taxon>
        <taxon>Viridiplantae</taxon>
        <taxon>Streptophyta</taxon>
        <taxon>Embryophyta</taxon>
        <taxon>Tracheophyta</taxon>
        <taxon>Spermatophyta</taxon>
        <taxon>Magnoliopsida</taxon>
        <taxon>eudicotyledons</taxon>
        <taxon>Gunneridae</taxon>
        <taxon>Pentapetalae</taxon>
        <taxon>rosids</taxon>
        <taxon>fabids</taxon>
        <taxon>Cucurbitales</taxon>
        <taxon>Cucurbitaceae</taxon>
        <taxon>Cucurbiteae</taxon>
        <taxon>Cucurbita</taxon>
    </lineage>
</organism>
<dbReference type="InterPro" id="IPR031066">
    <property type="entry name" value="bHLH_ALC-like_plant"/>
</dbReference>
<dbReference type="PANTHER" id="PTHR45855">
    <property type="entry name" value="TRANSCRIPTION FACTOR PIF1-RELATED"/>
    <property type="match status" value="1"/>
</dbReference>
<evidence type="ECO:0000256" key="4">
    <source>
        <dbReference type="ARBA" id="ARBA00023163"/>
    </source>
</evidence>
<protein>
    <submittedName>
        <fullName evidence="8">Transcription factor UNE10</fullName>
    </submittedName>
</protein>
<keyword evidence="3" id="KW-0238">DNA-binding</keyword>
<evidence type="ECO:0000256" key="5">
    <source>
        <dbReference type="ARBA" id="ARBA00023242"/>
    </source>
</evidence>
<feature type="region of interest" description="Disordered" evidence="6">
    <location>
        <begin position="129"/>
        <end position="195"/>
    </location>
</feature>
<feature type="domain" description="BHLH" evidence="7">
    <location>
        <begin position="183"/>
        <end position="232"/>
    </location>
</feature>
<gene>
    <name evidence="8" type="primary">UNE10</name>
    <name evidence="8" type="ORF">SDJN03_14952</name>
</gene>
<dbReference type="GO" id="GO:0046983">
    <property type="term" value="F:protein dimerization activity"/>
    <property type="evidence" value="ECO:0007669"/>
    <property type="project" value="InterPro"/>
</dbReference>
<dbReference type="Proteomes" id="UP000685013">
    <property type="component" value="Chromosome 10"/>
</dbReference>
<dbReference type="InterPro" id="IPR011598">
    <property type="entry name" value="bHLH_dom"/>
</dbReference>
<dbReference type="PANTHER" id="PTHR45855:SF23">
    <property type="entry name" value="TRANSCRIPTION FACTOR MEE8-RELATED"/>
    <property type="match status" value="1"/>
</dbReference>